<dbReference type="Proteomes" id="UP001324533">
    <property type="component" value="Chromosome"/>
</dbReference>
<dbReference type="InterPro" id="IPR050834">
    <property type="entry name" value="Glycosyltransf_2"/>
</dbReference>
<gene>
    <name evidence="2" type="ORF">T9R20_12370</name>
</gene>
<sequence length="300" mass="33762">MSRVSVVIRTKDRPWFLARALKDVASQRFPVDVVVVNDGGDATTVESVVAGSPMDGRARVIHLPAGEGGRCRAANTGIAASRAEFVVLHDDDDLWRDGFLASSVQWLDEHPDDIGVMCRTEIRYEKLVNGTWTTVGIAPFWPELARISLSEMLEVNRAVPISFLYRRSVHDEVGGYDETLDAVEDWEFTLRVLSRHTIGFIPDVLAIWTQRPSAAGAEANSMFALSAEHRRDDSLVRDRELREWVVREGPGLPLMIAGEFARLRVELEATIIRELSRYSPIMALGRRGVRAWKRRRGTRE</sequence>
<dbReference type="PANTHER" id="PTHR43685">
    <property type="entry name" value="GLYCOSYLTRANSFERASE"/>
    <property type="match status" value="1"/>
</dbReference>
<keyword evidence="3" id="KW-1185">Reference proteome</keyword>
<dbReference type="Gene3D" id="3.90.550.10">
    <property type="entry name" value="Spore Coat Polysaccharide Biosynthesis Protein SpsA, Chain A"/>
    <property type="match status" value="1"/>
</dbReference>
<accession>A0ABZ0V798</accession>
<dbReference type="InterPro" id="IPR029044">
    <property type="entry name" value="Nucleotide-diphossugar_trans"/>
</dbReference>
<evidence type="ECO:0000259" key="1">
    <source>
        <dbReference type="Pfam" id="PF00535"/>
    </source>
</evidence>
<organism evidence="2 3">
    <name type="scientific">Microbacterium invictum</name>
    <dbReference type="NCBI Taxonomy" id="515415"/>
    <lineage>
        <taxon>Bacteria</taxon>
        <taxon>Bacillati</taxon>
        <taxon>Actinomycetota</taxon>
        <taxon>Actinomycetes</taxon>
        <taxon>Micrococcales</taxon>
        <taxon>Microbacteriaceae</taxon>
        <taxon>Microbacterium</taxon>
    </lineage>
</organism>
<dbReference type="EMBL" id="CP139779">
    <property type="protein sequence ID" value="WQB69488.1"/>
    <property type="molecule type" value="Genomic_DNA"/>
</dbReference>
<dbReference type="Pfam" id="PF00535">
    <property type="entry name" value="Glycos_transf_2"/>
    <property type="match status" value="1"/>
</dbReference>
<proteinExistence type="predicted"/>
<dbReference type="RefSeq" id="WP_322409609.1">
    <property type="nucleotide sequence ID" value="NZ_CP139779.1"/>
</dbReference>
<evidence type="ECO:0000313" key="3">
    <source>
        <dbReference type="Proteomes" id="UP001324533"/>
    </source>
</evidence>
<feature type="domain" description="Glycosyltransferase 2-like" evidence="1">
    <location>
        <begin position="5"/>
        <end position="173"/>
    </location>
</feature>
<dbReference type="SUPFAM" id="SSF53448">
    <property type="entry name" value="Nucleotide-diphospho-sugar transferases"/>
    <property type="match status" value="1"/>
</dbReference>
<evidence type="ECO:0000313" key="2">
    <source>
        <dbReference type="EMBL" id="WQB69488.1"/>
    </source>
</evidence>
<protein>
    <submittedName>
        <fullName evidence="2">Glycosyltransferase family 2 protein</fullName>
    </submittedName>
</protein>
<dbReference type="PANTHER" id="PTHR43685:SF2">
    <property type="entry name" value="GLYCOSYLTRANSFERASE 2-LIKE DOMAIN-CONTAINING PROTEIN"/>
    <property type="match status" value="1"/>
</dbReference>
<reference evidence="2 3" key="1">
    <citation type="submission" date="2023-06" db="EMBL/GenBank/DDBJ databases">
        <title>Rock-solubilizing bacteria, Microbacterium invictum, promotes re-establishment of vegetation in rocky wasteland by accelerating rock bio-weathering and reshaping soil bacterial community.</title>
        <authorList>
            <person name="Liu C."/>
        </authorList>
    </citation>
    <scope>NUCLEOTIDE SEQUENCE [LARGE SCALE GENOMIC DNA]</scope>
    <source>
        <strain evidence="2 3">X-18</strain>
    </source>
</reference>
<name>A0ABZ0V798_9MICO</name>
<dbReference type="InterPro" id="IPR001173">
    <property type="entry name" value="Glyco_trans_2-like"/>
</dbReference>